<feature type="region of interest" description="Disordered" evidence="12">
    <location>
        <begin position="547"/>
        <end position="602"/>
    </location>
</feature>
<dbReference type="EMBL" id="MDAL01000049">
    <property type="protein sequence ID" value="PMN88883.1"/>
    <property type="molecule type" value="Genomic_DNA"/>
</dbReference>
<evidence type="ECO:0000256" key="9">
    <source>
        <dbReference type="ARBA" id="ARBA00022932"/>
    </source>
</evidence>
<sequence>MSYQVLARKWRPHQFKDVVGQSHVLTALANALDHNRLHHAYLFSGTRGVGKTTIARIFAKGLNCEQGVTSIPCGVCSTCQEIDQGRFVDLLEIDAASRTKVEDTRDLLDNVQYKPARGRYKVYLIDEVHMLSRHSFNALLKTLEEPPEYVKFLLATTDPQKLPVTILSRCLQFHLKHLDTTQIKHQLEHVLSEETVASEPRALSLIARAAEGSMRDALSLTDQAIALGNGAVNEAQVTEMLGTLSTDQALLLLETLSSGDANLVMQCLTQLAEVGVEWDGLLKEIASQLHRVAMAQALPESVDTSSPDAERVTMLSHGLTPQDTQLFYQIVLQGRQDLPYAPDGRAGLEMVLLRMLAFRPVTSTHFEPEAISVPSSEPSPRAIASSHAMPAQATTNAQVAPVQDRIASLKAQVASSRAQPAAQQQVAPAQPAVSVAPESASNISAPHAYVPASTPTGNVEPQAPTRQQVADVDPQLSSHMAAMEQDAQREYDDDGRDDNPSSPMQQSPSHSHAPRQHASQEHAQGSASSERPSSAGDLLAARNMLRSRTRQQEGQPPKKGSPASAGRESSSVLDRIAAKHKPADPASFQQLTTPGATPVRSDDAYRWQPTKIDATTPAIVVTPEKIKKALLHDRTPEMRKKLEQESIDQDEWCRIANALDVPRLVKQMALNASMKKEGDDVVLTLRSEQAHLNKDKAQTLLADGLSQLIGSPINLTIELGEQGVTPLEWRDKLYTEKLTQAGQSLSDDPNVRFICQRFSAELDEESIRPI</sequence>
<dbReference type="FunFam" id="1.10.8.60:FF:000013">
    <property type="entry name" value="DNA polymerase III subunit gamma/tau"/>
    <property type="match status" value="1"/>
</dbReference>
<dbReference type="Pfam" id="PF12170">
    <property type="entry name" value="DNA_pol3_tau_5"/>
    <property type="match status" value="1"/>
</dbReference>
<feature type="compositionally biased region" description="Low complexity" evidence="12">
    <location>
        <begin position="420"/>
        <end position="441"/>
    </location>
</feature>
<keyword evidence="7" id="KW-0862">Zinc</keyword>
<dbReference type="AlphaFoldDB" id="A0A2N7L5J9"/>
<keyword evidence="2 11" id="KW-0808">Transferase</keyword>
<name>A0A2N7L5J9_9GAMM</name>
<comment type="subunit">
    <text evidence="11">DNA polymerase III contains a core (composed of alpha, epsilon and theta chains) that associates with a tau subunit. This core dimerizes to form the POLIII' complex. PolIII' associates with the gamma complex (composed of gamma, delta, delta', psi and chi chains) and with the beta chain to form the complete DNA polymerase III complex.</text>
</comment>
<dbReference type="SUPFAM" id="SSF48019">
    <property type="entry name" value="post-AAA+ oligomerization domain-like"/>
    <property type="match status" value="1"/>
</dbReference>
<dbReference type="InterPro" id="IPR022001">
    <property type="entry name" value="DNA_pol3_tau_IV"/>
</dbReference>
<organism evidence="14 15">
    <name type="scientific">Enterovibrio norvegicus</name>
    <dbReference type="NCBI Taxonomy" id="188144"/>
    <lineage>
        <taxon>Bacteria</taxon>
        <taxon>Pseudomonadati</taxon>
        <taxon>Pseudomonadota</taxon>
        <taxon>Gammaproteobacteria</taxon>
        <taxon>Vibrionales</taxon>
        <taxon>Vibrionaceae</taxon>
        <taxon>Enterovibrio</taxon>
    </lineage>
</organism>
<evidence type="ECO:0000256" key="8">
    <source>
        <dbReference type="ARBA" id="ARBA00022840"/>
    </source>
</evidence>
<keyword evidence="5" id="KW-0479">Metal-binding</keyword>
<feature type="region of interest" description="Disordered" evidence="12">
    <location>
        <begin position="420"/>
        <end position="535"/>
    </location>
</feature>
<dbReference type="GO" id="GO:0003887">
    <property type="term" value="F:DNA-directed DNA polymerase activity"/>
    <property type="evidence" value="ECO:0007669"/>
    <property type="project" value="UniProtKB-KW"/>
</dbReference>
<dbReference type="NCBIfam" id="NF004046">
    <property type="entry name" value="PRK05563.1"/>
    <property type="match status" value="1"/>
</dbReference>
<dbReference type="InterPro" id="IPR008921">
    <property type="entry name" value="DNA_pol3_clamp-load_cplx_C"/>
</dbReference>
<comment type="function">
    <text evidence="11">DNA polymerase III is a complex, multichain enzyme responsible for most of the replicative synthesis in bacteria. This DNA polymerase also exhibits 3' to 5' exonuclease activity.</text>
</comment>
<dbReference type="InterPro" id="IPR012763">
    <property type="entry name" value="DNA_pol_III_sug/sutau_N"/>
</dbReference>
<dbReference type="InterPro" id="IPR021029">
    <property type="entry name" value="DNA_pol_III_tau_dom-5"/>
</dbReference>
<dbReference type="RefSeq" id="WP_102391920.1">
    <property type="nucleotide sequence ID" value="NZ_MDAL01000049.1"/>
</dbReference>
<keyword evidence="8 11" id="KW-0067">ATP-binding</keyword>
<keyword evidence="9 11" id="KW-0239">DNA-directed DNA polymerase</keyword>
<keyword evidence="6 11" id="KW-0547">Nucleotide-binding</keyword>
<dbReference type="EC" id="2.7.7.7" evidence="11"/>
<dbReference type="CDD" id="cd00009">
    <property type="entry name" value="AAA"/>
    <property type="match status" value="1"/>
</dbReference>
<dbReference type="InterPro" id="IPR022754">
    <property type="entry name" value="DNA_pol_III_gamma-3"/>
</dbReference>
<reference evidence="15" key="1">
    <citation type="submission" date="2016-07" db="EMBL/GenBank/DDBJ databases">
        <title>Nontailed viruses are major unrecognized killers of bacteria in the ocean.</title>
        <authorList>
            <person name="Kauffman K."/>
            <person name="Hussain F."/>
            <person name="Yang J."/>
            <person name="Arevalo P."/>
            <person name="Brown J."/>
            <person name="Cutler M."/>
            <person name="Kelly L."/>
            <person name="Polz M.F."/>
        </authorList>
    </citation>
    <scope>NUCLEOTIDE SEQUENCE [LARGE SCALE GENOMIC DNA]</scope>
    <source>
        <strain evidence="15">10N.261.45.A10</strain>
    </source>
</reference>
<comment type="similarity">
    <text evidence="1 11">Belongs to the DnaX/STICHEL family.</text>
</comment>
<dbReference type="PANTHER" id="PTHR11669">
    <property type="entry name" value="REPLICATION FACTOR C / DNA POLYMERASE III GAMMA-TAU SUBUNIT"/>
    <property type="match status" value="1"/>
</dbReference>
<proteinExistence type="inferred from homology"/>
<dbReference type="Pfam" id="PF13177">
    <property type="entry name" value="DNA_pol3_delta2"/>
    <property type="match status" value="1"/>
</dbReference>
<dbReference type="GO" id="GO:0009360">
    <property type="term" value="C:DNA polymerase III complex"/>
    <property type="evidence" value="ECO:0007669"/>
    <property type="project" value="InterPro"/>
</dbReference>
<evidence type="ECO:0000259" key="13">
    <source>
        <dbReference type="SMART" id="SM00382"/>
    </source>
</evidence>
<protein>
    <recommendedName>
        <fullName evidence="11">DNA polymerase III subunit gamma/tau</fullName>
        <ecNumber evidence="11">2.7.7.7</ecNumber>
    </recommendedName>
</protein>
<feature type="domain" description="AAA+ ATPase" evidence="13">
    <location>
        <begin position="37"/>
        <end position="178"/>
    </location>
</feature>
<evidence type="ECO:0000256" key="1">
    <source>
        <dbReference type="ARBA" id="ARBA00006360"/>
    </source>
</evidence>
<dbReference type="Gene3D" id="1.10.8.60">
    <property type="match status" value="1"/>
</dbReference>
<dbReference type="Gene3D" id="1.20.272.10">
    <property type="match status" value="1"/>
</dbReference>
<dbReference type="GO" id="GO:0005524">
    <property type="term" value="F:ATP binding"/>
    <property type="evidence" value="ECO:0007669"/>
    <property type="project" value="UniProtKB-KW"/>
</dbReference>
<dbReference type="InterPro" id="IPR045085">
    <property type="entry name" value="HLD_clamp_pol_III_gamma_tau"/>
</dbReference>
<evidence type="ECO:0000256" key="12">
    <source>
        <dbReference type="SAM" id="MobiDB-lite"/>
    </source>
</evidence>
<dbReference type="PANTHER" id="PTHR11669:SF0">
    <property type="entry name" value="PROTEIN STICHEL-LIKE 2"/>
    <property type="match status" value="1"/>
</dbReference>
<comment type="catalytic activity">
    <reaction evidence="10 11">
        <text>DNA(n) + a 2'-deoxyribonucleoside 5'-triphosphate = DNA(n+1) + diphosphate</text>
        <dbReference type="Rhea" id="RHEA:22508"/>
        <dbReference type="Rhea" id="RHEA-COMP:17339"/>
        <dbReference type="Rhea" id="RHEA-COMP:17340"/>
        <dbReference type="ChEBI" id="CHEBI:33019"/>
        <dbReference type="ChEBI" id="CHEBI:61560"/>
        <dbReference type="ChEBI" id="CHEBI:173112"/>
        <dbReference type="EC" id="2.7.7.7"/>
    </reaction>
</comment>
<feature type="compositionally biased region" description="Polar residues" evidence="12">
    <location>
        <begin position="521"/>
        <end position="532"/>
    </location>
</feature>
<feature type="compositionally biased region" description="Low complexity" evidence="12">
    <location>
        <begin position="500"/>
        <end position="511"/>
    </location>
</feature>
<dbReference type="GO" id="GO:0006261">
    <property type="term" value="P:DNA-templated DNA replication"/>
    <property type="evidence" value="ECO:0007669"/>
    <property type="project" value="TreeGrafter"/>
</dbReference>
<evidence type="ECO:0000256" key="11">
    <source>
        <dbReference type="RuleBase" id="RU364063"/>
    </source>
</evidence>
<dbReference type="FunFam" id="1.20.272.10:FF:000003">
    <property type="entry name" value="DNA polymerase III subunit gamma/tau"/>
    <property type="match status" value="1"/>
</dbReference>
<comment type="caution">
    <text evidence="14">The sequence shown here is derived from an EMBL/GenBank/DDBJ whole genome shotgun (WGS) entry which is preliminary data.</text>
</comment>
<dbReference type="Pfam" id="PF22608">
    <property type="entry name" value="DNAX_ATPase_lid"/>
    <property type="match status" value="1"/>
</dbReference>
<dbReference type="SMART" id="SM00382">
    <property type="entry name" value="AAA"/>
    <property type="match status" value="1"/>
</dbReference>
<dbReference type="GO" id="GO:0003677">
    <property type="term" value="F:DNA binding"/>
    <property type="evidence" value="ECO:0007669"/>
    <property type="project" value="InterPro"/>
</dbReference>
<evidence type="ECO:0000256" key="7">
    <source>
        <dbReference type="ARBA" id="ARBA00022833"/>
    </source>
</evidence>
<dbReference type="Pfam" id="PF12169">
    <property type="entry name" value="DNA_pol3_gamma3"/>
    <property type="match status" value="1"/>
</dbReference>
<evidence type="ECO:0000256" key="4">
    <source>
        <dbReference type="ARBA" id="ARBA00022705"/>
    </source>
</evidence>
<evidence type="ECO:0000256" key="5">
    <source>
        <dbReference type="ARBA" id="ARBA00022723"/>
    </source>
</evidence>
<dbReference type="InterPro" id="IPR003593">
    <property type="entry name" value="AAA+_ATPase"/>
</dbReference>
<evidence type="ECO:0000256" key="2">
    <source>
        <dbReference type="ARBA" id="ARBA00022679"/>
    </source>
</evidence>
<dbReference type="Proteomes" id="UP000235387">
    <property type="component" value="Unassembled WGS sequence"/>
</dbReference>
<dbReference type="GO" id="GO:0046872">
    <property type="term" value="F:metal ion binding"/>
    <property type="evidence" value="ECO:0007669"/>
    <property type="project" value="UniProtKB-KW"/>
</dbReference>
<evidence type="ECO:0000256" key="6">
    <source>
        <dbReference type="ARBA" id="ARBA00022741"/>
    </source>
</evidence>
<evidence type="ECO:0000313" key="15">
    <source>
        <dbReference type="Proteomes" id="UP000235387"/>
    </source>
</evidence>
<evidence type="ECO:0000256" key="10">
    <source>
        <dbReference type="ARBA" id="ARBA00049244"/>
    </source>
</evidence>
<dbReference type="InterPro" id="IPR027417">
    <property type="entry name" value="P-loop_NTPase"/>
</dbReference>
<dbReference type="NCBIfam" id="TIGR02397">
    <property type="entry name" value="dnaX_nterm"/>
    <property type="match status" value="1"/>
</dbReference>
<accession>A0A2N7L5J9</accession>
<feature type="region of interest" description="Disordered" evidence="12">
    <location>
        <begin position="368"/>
        <end position="400"/>
    </location>
</feature>
<dbReference type="Gene3D" id="3.40.50.300">
    <property type="entry name" value="P-loop containing nucleotide triphosphate hydrolases"/>
    <property type="match status" value="1"/>
</dbReference>
<evidence type="ECO:0000313" key="14">
    <source>
        <dbReference type="EMBL" id="PMN88883.1"/>
    </source>
</evidence>
<gene>
    <name evidence="11" type="primary">dnaX</name>
    <name evidence="14" type="ORF">BCT23_05110</name>
</gene>
<keyword evidence="4 11" id="KW-0235">DNA replication</keyword>
<dbReference type="NCBIfam" id="NF005942">
    <property type="entry name" value="PRK07994.1"/>
    <property type="match status" value="1"/>
</dbReference>
<evidence type="ECO:0000256" key="3">
    <source>
        <dbReference type="ARBA" id="ARBA00022695"/>
    </source>
</evidence>
<dbReference type="Gene3D" id="3.30.300.150">
    <property type="entry name" value="DNA polymerase III, tau subunit, domain V"/>
    <property type="match status" value="1"/>
</dbReference>
<feature type="compositionally biased region" description="Polar residues" evidence="12">
    <location>
        <begin position="453"/>
        <end position="468"/>
    </location>
</feature>
<dbReference type="InterPro" id="IPR050238">
    <property type="entry name" value="DNA_Rep/Repair_Clamp_Loader"/>
</dbReference>
<dbReference type="Pfam" id="PF12168">
    <property type="entry name" value="DNA_pol3_tau_4"/>
    <property type="match status" value="1"/>
</dbReference>
<dbReference type="CDD" id="cd18137">
    <property type="entry name" value="HLD_clamp_pol_III_gamma_tau"/>
    <property type="match status" value="1"/>
</dbReference>
<dbReference type="InterPro" id="IPR038249">
    <property type="entry name" value="PolIII_tau_V_sf"/>
</dbReference>
<dbReference type="SUPFAM" id="SSF52540">
    <property type="entry name" value="P-loop containing nucleoside triphosphate hydrolases"/>
    <property type="match status" value="1"/>
</dbReference>
<dbReference type="FunFam" id="3.40.50.300:FF:000014">
    <property type="entry name" value="DNA polymerase III subunit gamma/tau"/>
    <property type="match status" value="1"/>
</dbReference>
<keyword evidence="3 11" id="KW-0548">Nucleotidyltransferase</keyword>